<dbReference type="EC" id="3.1.1.11" evidence="4 10"/>
<dbReference type="SUPFAM" id="SSF51126">
    <property type="entry name" value="Pectin lyase-like"/>
    <property type="match status" value="1"/>
</dbReference>
<dbReference type="GO" id="GO:0030599">
    <property type="term" value="F:pectinesterase activity"/>
    <property type="evidence" value="ECO:0000318"/>
    <property type="project" value="GO_Central"/>
</dbReference>
<evidence type="ECO:0000256" key="4">
    <source>
        <dbReference type="ARBA" id="ARBA00013229"/>
    </source>
</evidence>
<dbReference type="InterPro" id="IPR035513">
    <property type="entry name" value="Invertase/methylesterase_inhib"/>
</dbReference>
<evidence type="ECO:0000256" key="3">
    <source>
        <dbReference type="ARBA" id="ARBA00007786"/>
    </source>
</evidence>
<accession>A0A0K9NNI1</accession>
<evidence type="ECO:0000256" key="11">
    <source>
        <dbReference type="SAM" id="Phobius"/>
    </source>
</evidence>
<dbReference type="PROSITE" id="PS00503">
    <property type="entry name" value="PECTINESTERASE_2"/>
    <property type="match status" value="1"/>
</dbReference>
<evidence type="ECO:0000313" key="14">
    <source>
        <dbReference type="Proteomes" id="UP000036987"/>
    </source>
</evidence>
<dbReference type="EMBL" id="LFYR01002048">
    <property type="protein sequence ID" value="KMZ57612.1"/>
    <property type="molecule type" value="Genomic_DNA"/>
</dbReference>
<dbReference type="NCBIfam" id="TIGR01614">
    <property type="entry name" value="PME_inhib"/>
    <property type="match status" value="1"/>
</dbReference>
<evidence type="ECO:0000256" key="5">
    <source>
        <dbReference type="ARBA" id="ARBA00022801"/>
    </source>
</evidence>
<keyword evidence="14" id="KW-1185">Reference proteome</keyword>
<comment type="pathway">
    <text evidence="1 10">Glycan metabolism; pectin degradation; 2-dehydro-3-deoxy-D-gluconate from pectin: step 1/5.</text>
</comment>
<dbReference type="PANTHER" id="PTHR31707">
    <property type="entry name" value="PECTINESTERASE"/>
    <property type="match status" value="1"/>
</dbReference>
<dbReference type="InterPro" id="IPR018040">
    <property type="entry name" value="Pectinesterase_Tyr_AS"/>
</dbReference>
<dbReference type="GO" id="GO:0045490">
    <property type="term" value="P:pectin catabolic process"/>
    <property type="evidence" value="ECO:0007669"/>
    <property type="project" value="UniProtKB-UniRule"/>
</dbReference>
<sequence>MVTISVIKIYPAHLLSSATIHGSLHLPIALKPDPNYPDITNNNLSMETLNSFKGYGKVDVTENAEFRRKTRNRIIVIGISSVLLLLIVVGVAAGVVVTRRGYGGRSKTPTLPAVNISESIRSICAVTQYPDVCYSSMMEAVAADDDSDRRKGNYDAEQFFKISLQIAQGGFQRISQLPEQIAATVNDTRVKDALGVCTEMIDDSIDSLEESLDLLKPTPGQNTLTHFKIGSLRTYLSAVITNSYTCVDGFQDTKGNFGDKLQTSLRNSTQFASNSLAIVTKLLLVLEKSGIPLHRKLLATETMPYWVQSNSYARRLLQTSQAAPKADAIVDKKGQEPGQFQTIGEALESVPLKNATPFVIYVKAGTYVEDVLVTKKMWNVIMIGDGMDKTVISGSKNVVDGTPTFRTAPFIVEGRGFIGRDLGFINTAGPEKHQAVAVRTKADRAIFYRCSFDGYQDTLYTHSLRQFYRECDIHGTIDFIFGDASVVFQKCIIRPRQPLPNQLNTITAQGRSDPNENTGTSIQDCTISPLDVVNRPTFLGRPWKVYATTVVMNSNIGSVVDPKGWISWTGKTDPPATIFYAENQNTGPGANTVDRVQWAGYKPHMTPQEAQTYTTGPFLQGNDWLPESGVSYTL</sequence>
<dbReference type="InterPro" id="IPR012334">
    <property type="entry name" value="Pectin_lyas_fold"/>
</dbReference>
<dbReference type="CDD" id="cd15798">
    <property type="entry name" value="PMEI-like_3"/>
    <property type="match status" value="1"/>
</dbReference>
<keyword evidence="11" id="KW-0472">Membrane</keyword>
<keyword evidence="8" id="KW-0325">Glycoprotein</keyword>
<evidence type="ECO:0000256" key="9">
    <source>
        <dbReference type="PROSITE-ProRule" id="PRU10040"/>
    </source>
</evidence>
<feature type="domain" description="Pectinesterase inhibitor" evidence="12">
    <location>
        <begin position="115"/>
        <end position="278"/>
    </location>
</feature>
<feature type="transmembrane region" description="Helical" evidence="11">
    <location>
        <begin position="74"/>
        <end position="97"/>
    </location>
</feature>
<keyword evidence="5 10" id="KW-0378">Hydrolase</keyword>
<keyword evidence="10" id="KW-0134">Cell wall</keyword>
<dbReference type="GO" id="GO:0046910">
    <property type="term" value="F:pectinesterase inhibitor activity"/>
    <property type="evidence" value="ECO:0000318"/>
    <property type="project" value="GO_Central"/>
</dbReference>
<comment type="similarity">
    <text evidence="3">In the C-terminal section; belongs to the pectinesterase family.</text>
</comment>
<comment type="function">
    <text evidence="10">Acts in the modification of cell walls via demethylesterification of cell wall pectin.</text>
</comment>
<evidence type="ECO:0000256" key="2">
    <source>
        <dbReference type="ARBA" id="ARBA00006027"/>
    </source>
</evidence>
<protein>
    <recommendedName>
        <fullName evidence="4 10">Pectinesterase</fullName>
        <ecNumber evidence="4 10">3.1.1.11</ecNumber>
    </recommendedName>
</protein>
<keyword evidence="10" id="KW-0964">Secreted</keyword>
<dbReference type="SMART" id="SM00856">
    <property type="entry name" value="PMEI"/>
    <property type="match status" value="1"/>
</dbReference>
<reference evidence="14" key="1">
    <citation type="journal article" date="2016" name="Nature">
        <title>The genome of the seagrass Zostera marina reveals angiosperm adaptation to the sea.</title>
        <authorList>
            <person name="Olsen J.L."/>
            <person name="Rouze P."/>
            <person name="Verhelst B."/>
            <person name="Lin Y.-C."/>
            <person name="Bayer T."/>
            <person name="Collen J."/>
            <person name="Dattolo E."/>
            <person name="De Paoli E."/>
            <person name="Dittami S."/>
            <person name="Maumus F."/>
            <person name="Michel G."/>
            <person name="Kersting A."/>
            <person name="Lauritano C."/>
            <person name="Lohaus R."/>
            <person name="Toepel M."/>
            <person name="Tonon T."/>
            <person name="Vanneste K."/>
            <person name="Amirebrahimi M."/>
            <person name="Brakel J."/>
            <person name="Bostroem C."/>
            <person name="Chovatia M."/>
            <person name="Grimwood J."/>
            <person name="Jenkins J.W."/>
            <person name="Jueterbock A."/>
            <person name="Mraz A."/>
            <person name="Stam W.T."/>
            <person name="Tice H."/>
            <person name="Bornberg-Bauer E."/>
            <person name="Green P.J."/>
            <person name="Pearson G.A."/>
            <person name="Procaccini G."/>
            <person name="Duarte C.M."/>
            <person name="Schmutz J."/>
            <person name="Reusch T.B.H."/>
            <person name="Van de Peer Y."/>
        </authorList>
    </citation>
    <scope>NUCLEOTIDE SEQUENCE [LARGE SCALE GENOMIC DNA]</scope>
    <source>
        <strain evidence="14">cv. Finnish</strain>
    </source>
</reference>
<keyword evidence="6 10" id="KW-0063">Aspartyl esterase</keyword>
<evidence type="ECO:0000313" key="13">
    <source>
        <dbReference type="EMBL" id="KMZ57612.1"/>
    </source>
</evidence>
<dbReference type="Gene3D" id="1.20.140.40">
    <property type="entry name" value="Invertase/pectin methylesterase inhibitor family protein"/>
    <property type="match status" value="1"/>
</dbReference>
<gene>
    <name evidence="13" type="ORF">ZOSMA_84G00500</name>
</gene>
<keyword evidence="11" id="KW-0812">Transmembrane</keyword>
<comment type="subcellular location">
    <subcellularLocation>
        <location evidence="10">Secreted</location>
        <location evidence="10">Cell wall</location>
    </subcellularLocation>
</comment>
<dbReference type="InterPro" id="IPR033131">
    <property type="entry name" value="Pectinesterase_Asp_AS"/>
</dbReference>
<dbReference type="GO" id="GO:0042545">
    <property type="term" value="P:cell wall modification"/>
    <property type="evidence" value="ECO:0007669"/>
    <property type="project" value="UniProtKB-UniRule"/>
</dbReference>
<dbReference type="InterPro" id="IPR006501">
    <property type="entry name" value="Pectinesterase_inhib_dom"/>
</dbReference>
<keyword evidence="7" id="KW-1015">Disulfide bond</keyword>
<dbReference type="Pfam" id="PF01095">
    <property type="entry name" value="Pectinesterase"/>
    <property type="match status" value="1"/>
</dbReference>
<keyword evidence="10" id="KW-0961">Cell wall biogenesis/degradation</keyword>
<dbReference type="InterPro" id="IPR000070">
    <property type="entry name" value="Pectinesterase_cat"/>
</dbReference>
<feature type="active site" evidence="9">
    <location>
        <position position="478"/>
    </location>
</feature>
<dbReference type="Gene3D" id="2.160.20.10">
    <property type="entry name" value="Single-stranded right-handed beta-helix, Pectin lyase-like"/>
    <property type="match status" value="1"/>
</dbReference>
<comment type="caution">
    <text evidence="13">The sequence shown here is derived from an EMBL/GenBank/DDBJ whole genome shotgun (WGS) entry which is preliminary data.</text>
</comment>
<evidence type="ECO:0000256" key="7">
    <source>
        <dbReference type="ARBA" id="ARBA00023157"/>
    </source>
</evidence>
<dbReference type="AlphaFoldDB" id="A0A0K9NNI1"/>
<proteinExistence type="inferred from homology"/>
<dbReference type="UniPathway" id="UPA00545">
    <property type="reaction ID" value="UER00823"/>
</dbReference>
<evidence type="ECO:0000256" key="1">
    <source>
        <dbReference type="ARBA" id="ARBA00005184"/>
    </source>
</evidence>
<dbReference type="FunFam" id="1.20.140.40:FF:000010">
    <property type="entry name" value="Pectinesterase"/>
    <property type="match status" value="1"/>
</dbReference>
<evidence type="ECO:0000256" key="10">
    <source>
        <dbReference type="RuleBase" id="RU000589"/>
    </source>
</evidence>
<dbReference type="OrthoDB" id="2019149at2759"/>
<evidence type="ECO:0000259" key="12">
    <source>
        <dbReference type="SMART" id="SM00856"/>
    </source>
</evidence>
<comment type="similarity">
    <text evidence="2">In the N-terminal section; belongs to the PMEI family.</text>
</comment>
<dbReference type="OMA" id="HRWNVMI"/>
<dbReference type="SUPFAM" id="SSF101148">
    <property type="entry name" value="Plant invertase/pectin methylesterase inhibitor"/>
    <property type="match status" value="1"/>
</dbReference>
<dbReference type="PROSITE" id="PS00800">
    <property type="entry name" value="PECTINESTERASE_1"/>
    <property type="match status" value="1"/>
</dbReference>
<comment type="catalytic activity">
    <reaction evidence="10">
        <text>[(1-&gt;4)-alpha-D-galacturonosyl methyl ester](n) + n H2O = [(1-&gt;4)-alpha-D-galacturonosyl](n) + n methanol + n H(+)</text>
        <dbReference type="Rhea" id="RHEA:22380"/>
        <dbReference type="Rhea" id="RHEA-COMP:14570"/>
        <dbReference type="Rhea" id="RHEA-COMP:14573"/>
        <dbReference type="ChEBI" id="CHEBI:15377"/>
        <dbReference type="ChEBI" id="CHEBI:15378"/>
        <dbReference type="ChEBI" id="CHEBI:17790"/>
        <dbReference type="ChEBI" id="CHEBI:140522"/>
        <dbReference type="ChEBI" id="CHEBI:140523"/>
        <dbReference type="EC" id="3.1.1.11"/>
    </reaction>
</comment>
<keyword evidence="11" id="KW-1133">Transmembrane helix</keyword>
<dbReference type="FunFam" id="2.160.20.10:FF:000001">
    <property type="entry name" value="Pectinesterase"/>
    <property type="match status" value="1"/>
</dbReference>
<dbReference type="Pfam" id="PF04043">
    <property type="entry name" value="PMEI"/>
    <property type="match status" value="1"/>
</dbReference>
<organism evidence="13 14">
    <name type="scientific">Zostera marina</name>
    <name type="common">Eelgrass</name>
    <dbReference type="NCBI Taxonomy" id="29655"/>
    <lineage>
        <taxon>Eukaryota</taxon>
        <taxon>Viridiplantae</taxon>
        <taxon>Streptophyta</taxon>
        <taxon>Embryophyta</taxon>
        <taxon>Tracheophyta</taxon>
        <taxon>Spermatophyta</taxon>
        <taxon>Magnoliopsida</taxon>
        <taxon>Liliopsida</taxon>
        <taxon>Zosteraceae</taxon>
        <taxon>Zostera</taxon>
    </lineage>
</organism>
<evidence type="ECO:0000256" key="8">
    <source>
        <dbReference type="ARBA" id="ARBA00023180"/>
    </source>
</evidence>
<evidence type="ECO:0000256" key="6">
    <source>
        <dbReference type="ARBA" id="ARBA00023085"/>
    </source>
</evidence>
<dbReference type="STRING" id="29655.A0A0K9NNI1"/>
<dbReference type="Proteomes" id="UP000036987">
    <property type="component" value="Unassembled WGS sequence"/>
</dbReference>
<name>A0A0K9NNI1_ZOSMR</name>
<dbReference type="InterPro" id="IPR011050">
    <property type="entry name" value="Pectin_lyase_fold/virulence"/>
</dbReference>